<feature type="compositionally biased region" description="Basic and acidic residues" evidence="1">
    <location>
        <begin position="1388"/>
        <end position="1428"/>
    </location>
</feature>
<feature type="compositionally biased region" description="Basic and acidic residues" evidence="1">
    <location>
        <begin position="1573"/>
        <end position="1582"/>
    </location>
</feature>
<feature type="compositionally biased region" description="Basic and acidic residues" evidence="1">
    <location>
        <begin position="1490"/>
        <end position="1501"/>
    </location>
</feature>
<feature type="compositionally biased region" description="Basic and acidic residues" evidence="1">
    <location>
        <begin position="1256"/>
        <end position="1271"/>
    </location>
</feature>
<feature type="compositionally biased region" description="Low complexity" evidence="1">
    <location>
        <begin position="1534"/>
        <end position="1549"/>
    </location>
</feature>
<feature type="compositionally biased region" description="Basic residues" evidence="1">
    <location>
        <begin position="939"/>
        <end position="956"/>
    </location>
</feature>
<feature type="compositionally biased region" description="Basic and acidic residues" evidence="1">
    <location>
        <begin position="796"/>
        <end position="806"/>
    </location>
</feature>
<feature type="compositionally biased region" description="Low complexity" evidence="1">
    <location>
        <begin position="284"/>
        <end position="297"/>
    </location>
</feature>
<feature type="compositionally biased region" description="Basic and acidic residues" evidence="1">
    <location>
        <begin position="1661"/>
        <end position="1684"/>
    </location>
</feature>
<feature type="compositionally biased region" description="Basic and acidic residues" evidence="1">
    <location>
        <begin position="999"/>
        <end position="1012"/>
    </location>
</feature>
<feature type="region of interest" description="Disordered" evidence="1">
    <location>
        <begin position="1"/>
        <end position="164"/>
    </location>
</feature>
<protein>
    <submittedName>
        <fullName evidence="2">Uncharacterized protein</fullName>
    </submittedName>
</protein>
<feature type="compositionally biased region" description="Polar residues" evidence="1">
    <location>
        <begin position="340"/>
        <end position="360"/>
    </location>
</feature>
<proteinExistence type="predicted"/>
<reference evidence="2" key="1">
    <citation type="submission" date="2014-11" db="EMBL/GenBank/DDBJ databases">
        <authorList>
            <person name="Otto D Thomas"/>
            <person name="Naeem Raeece"/>
        </authorList>
    </citation>
    <scope>NUCLEOTIDE SEQUENCE</scope>
</reference>
<feature type="region of interest" description="Disordered" evidence="1">
    <location>
        <begin position="795"/>
        <end position="1315"/>
    </location>
</feature>
<dbReference type="Gene3D" id="3.40.395.10">
    <property type="entry name" value="Adenoviral Proteinase, Chain A"/>
    <property type="match status" value="1"/>
</dbReference>
<feature type="compositionally biased region" description="Basic and acidic residues" evidence="1">
    <location>
        <begin position="1147"/>
        <end position="1208"/>
    </location>
</feature>
<feature type="compositionally biased region" description="Basic and acidic residues" evidence="1">
    <location>
        <begin position="1093"/>
        <end position="1125"/>
    </location>
</feature>
<feature type="compositionally biased region" description="Acidic residues" evidence="1">
    <location>
        <begin position="2210"/>
        <end position="2230"/>
    </location>
</feature>
<feature type="compositionally biased region" description="Basic and acidic residues" evidence="1">
    <location>
        <begin position="69"/>
        <end position="92"/>
    </location>
</feature>
<feature type="region of interest" description="Disordered" evidence="1">
    <location>
        <begin position="1376"/>
        <end position="1438"/>
    </location>
</feature>
<feature type="region of interest" description="Disordered" evidence="1">
    <location>
        <begin position="1777"/>
        <end position="1802"/>
    </location>
</feature>
<feature type="compositionally biased region" description="Basic and acidic residues" evidence="1">
    <location>
        <begin position="2158"/>
        <end position="2179"/>
    </location>
</feature>
<feature type="compositionally biased region" description="Basic and acidic residues" evidence="1">
    <location>
        <begin position="48"/>
        <end position="62"/>
    </location>
</feature>
<feature type="compositionally biased region" description="Basic and acidic residues" evidence="1">
    <location>
        <begin position="100"/>
        <end position="111"/>
    </location>
</feature>
<dbReference type="SUPFAM" id="SSF54001">
    <property type="entry name" value="Cysteine proteinases"/>
    <property type="match status" value="1"/>
</dbReference>
<feature type="compositionally biased region" description="Basic and acidic residues" evidence="1">
    <location>
        <begin position="1062"/>
        <end position="1076"/>
    </location>
</feature>
<feature type="compositionally biased region" description="Basic and acidic residues" evidence="1">
    <location>
        <begin position="496"/>
        <end position="507"/>
    </location>
</feature>
<dbReference type="VEuPathDB" id="CryptoDB:Cvel_5206"/>
<feature type="region of interest" description="Disordered" evidence="1">
    <location>
        <begin position="1956"/>
        <end position="2015"/>
    </location>
</feature>
<dbReference type="InterPro" id="IPR038765">
    <property type="entry name" value="Papain-like_cys_pep_sf"/>
</dbReference>
<feature type="compositionally biased region" description="Basic residues" evidence="1">
    <location>
        <begin position="1220"/>
        <end position="1230"/>
    </location>
</feature>
<feature type="compositionally biased region" description="Gly residues" evidence="1">
    <location>
        <begin position="136"/>
        <end position="148"/>
    </location>
</feature>
<evidence type="ECO:0000256" key="1">
    <source>
        <dbReference type="SAM" id="MobiDB-lite"/>
    </source>
</evidence>
<name>A0A0G4GTV7_9ALVE</name>
<feature type="compositionally biased region" description="Low complexity" evidence="1">
    <location>
        <begin position="1595"/>
        <end position="1614"/>
    </location>
</feature>
<feature type="region of interest" description="Disordered" evidence="1">
    <location>
        <begin position="496"/>
        <end position="516"/>
    </location>
</feature>
<feature type="compositionally biased region" description="Pro residues" evidence="1">
    <location>
        <begin position="265"/>
        <end position="274"/>
    </location>
</feature>
<feature type="compositionally biased region" description="Polar residues" evidence="1">
    <location>
        <begin position="815"/>
        <end position="839"/>
    </location>
</feature>
<feature type="region of interest" description="Disordered" evidence="1">
    <location>
        <begin position="2142"/>
        <end position="2179"/>
    </location>
</feature>
<dbReference type="EMBL" id="CDMZ01001546">
    <property type="protein sequence ID" value="CEM34182.1"/>
    <property type="molecule type" value="Genomic_DNA"/>
</dbReference>
<feature type="compositionally biased region" description="Low complexity" evidence="1">
    <location>
        <begin position="840"/>
        <end position="881"/>
    </location>
</feature>
<sequence>MAQRGEPNCAPAGEPGAKKKEGAKGGTGFSASQPHAVESDDDVPLGESARRMREKIDREAERAAGPPRNDPHRPANRERWGDARDQRGDSGRHAGRNGHGPRDNSGRHGERNGYGYGGNSGRHGGANPYDAYGNRGSFGGGGGGGGFRNFGQPRDNSGRNGGGHGYARFGYGYGARVPPSPFFPGSSPSFPMAPIPPPAVPGGVDLEEQRLIMESFEQKERTGPGPGTGFGDGAGDASHNPALGRRPRGLKAEAWRLLCRRLEPPIPEDPPPLKPFAFASHPQAAAASSSSSSAAAAAGGGGAGDGDRRREGEGGGANGANRAPKGPSAIPSRQFYGHNAVSQGQTANQEAARPTDTQILPPQQSSPPAPSPVSTASEKAGGDFKLGGGEREREGRREGELLAVCLGDKTYQLVSVKRLHACMQVDKFRESHLQKQAELDCDAVNGLTAAMLIKAANQKKAGRLAIFQSRILDMMDGDKAAEMQKHVSSASRLRPFVDRDDKGDKGRTAGGEGEGEDPIALRLEEKGLLCEHWAFPICKDHHWFVLVLHSPLAAMRGEFGNFEKVRVSIVDSLWKHVTDNVDCMRTRWMYMENLGLFLCEFSRQENFKFHENFGEWRDRYSHPKRVFEICVQNDTAFFQADTYNCAVYMLYLLRHCLFEDDGVEVLELIRKGKPLPNPLSKSEQVTKAAVGWKAAVLAIVKEQAKKDRFHKVHQSVRSDLNAWAEGGEDVQRERHTRAITNMMQICDVVLTLKTSEAAYREFFSVPAGAEVDAAGPSDVPGEGGGVGAVTRQMQMNRREKEQHSTGDDCVILEDSPTQPGLTSRQQLSSSNSPEGSWNLQQKTPPSNPQPQKSNSFNCALSPAAAPPVALASSSSSSSSSAAPPPPPPVRLSSGESPVHPAAHWGEGDRDSDCQIQKSPRSLSGDDDDDDYLPGGLSRKQQKGGKGKRPGPGRPKKRAADPPPDPIPAEDTAGVSRVPSSSSSSSSESAPLRPKKKEKHHEPEQEAEGERGQGEPPNKKRRHRETHPEAEKSKETKQGTGKKRAFDLTQQHLDPESSSSAPLRDDADPKGGKAEKGGDDEDEEKSLSRHKKVSRIEEKERGREKEKAKEKAKDPPLRAQSDDHGSRRSGRLKGDVANVRLDPNAELWDQREERERERERQKEREGEEKKEMAREKEHEKRREHAKRKEREKETGGEKKKDKEKRKEREEKDEDPDSTPGGRKKEKGHRPVPPRLSLSASQFPPDESSPSASASRHGRAEERRDEDEQREKEREEEEGNPSPLPLPSMSSPCSVAEDTQPPHLPIAAPPQSSQPSSPIWIQRMANFLAAPSRLAVQPWRPQALLDMGGTCAVREYARKQWTAAELRTLVQRACEKASRWVNEPSVSAPVEKEEAVERGNSRHKEKEKKGREDRRGGESEASKPRKKEEDAPISSDSVLFVPFRRVEGPEEGSGLLFEFDDSFPFPSAVPKGTEEKAQGVSRKKEGGRRKGGRSEEEKDHREGSGGLKVGGESKGEAPTFLIPLLRCLPTPSIDDSSSPLSLSSSSAAAGARKGKGHAGGGLEDSKGNKRKGKGKEKEGEEDAKYTVLEMLEDWDTSSSLRLSFDSPSPAAAGGVSSEKHEDASAPPDDQGEYLWPDIEIGADGAPRQRRTRRQFANVLQEQTHPDEPEQTQEEKNPEAPKPETKKEKGKKAPPPKPSAPSDPFREPSGSSSSSSSGGIGGPPDFFALLKNGHIPLSLYRKGEEEEGQAEEASKPAECFGEEMDSQSFQRLKRITEVALQVFPHQKTHHQQQQQEEEKEDRGEGAPPLVVAIAGSEFRPLMPTAEFVLSLAHEWTTTKKGHKTKGVGEDPDLSSHSVLVVDASPDRHLTEVALEVDKNLSSDLCPSDLCPDGSHKHESGREGVAMKREVSSAAEKAKEHGGHHKKHRKTKSGAAKRTDPVSHRLYSCHAVPLSIRGDRSRSSVARGVSASSTSSSSAEVEDTPSASGRVLLCVSSPDTQADERERGISGKEREVESERERARIRMMSLIAVALKQKKRVSLIFVYFGNVLPLPNSHTTPTDFSRLNEEKFPLMFQCPHLMPVHQTGPPAQSRISADSGAAAASFFERPPPHPSSSSLFVKTKVSFSAMLVKSSVCRSEKVEVPGGDVERKGGRFGKRGRERVEDRPTVVDREELPEKGEPEKLAEKAIRDFSRDLAVANCLACETSSSGDERGDEETERSPGAEEEGGEEEESRPPEIFRVARANILGPAGLPASPVVSGGEVTPIVLALRQLLHRAQSAMDSGRL</sequence>
<feature type="compositionally biased region" description="Basic and acidic residues" evidence="1">
    <location>
        <begin position="1025"/>
        <end position="1036"/>
    </location>
</feature>
<organism evidence="2">
    <name type="scientific">Chromera velia CCMP2878</name>
    <dbReference type="NCBI Taxonomy" id="1169474"/>
    <lineage>
        <taxon>Eukaryota</taxon>
        <taxon>Sar</taxon>
        <taxon>Alveolata</taxon>
        <taxon>Colpodellida</taxon>
        <taxon>Chromeraceae</taxon>
        <taxon>Chromera</taxon>
    </lineage>
</organism>
<feature type="compositionally biased region" description="Polar residues" evidence="1">
    <location>
        <begin position="1047"/>
        <end position="1060"/>
    </location>
</feature>
<feature type="region of interest" description="Disordered" evidence="1">
    <location>
        <begin position="217"/>
        <end position="247"/>
    </location>
</feature>
<feature type="region of interest" description="Disordered" evidence="1">
    <location>
        <begin position="265"/>
        <end position="396"/>
    </location>
</feature>
<feature type="region of interest" description="Disordered" evidence="1">
    <location>
        <begin position="1530"/>
        <end position="1764"/>
    </location>
</feature>
<feature type="compositionally biased region" description="Gly residues" evidence="1">
    <location>
        <begin position="112"/>
        <end position="124"/>
    </location>
</feature>
<accession>A0A0G4GTV7</accession>
<feature type="compositionally biased region" description="Low complexity" evidence="1">
    <location>
        <begin position="1959"/>
        <end position="1975"/>
    </location>
</feature>
<feature type="compositionally biased region" description="Basic residues" evidence="1">
    <location>
        <begin position="1918"/>
        <end position="1928"/>
    </location>
</feature>
<feature type="region of interest" description="Disordered" evidence="1">
    <location>
        <begin position="1453"/>
        <end position="1513"/>
    </location>
</feature>
<evidence type="ECO:0000313" key="2">
    <source>
        <dbReference type="EMBL" id="CEM34182.1"/>
    </source>
</evidence>
<feature type="compositionally biased region" description="Basic and acidic residues" evidence="1">
    <location>
        <begin position="1890"/>
        <end position="1917"/>
    </location>
</feature>
<feature type="region of interest" description="Disordered" evidence="1">
    <location>
        <begin position="2202"/>
        <end position="2235"/>
    </location>
</feature>
<feature type="compositionally biased region" description="Low complexity" evidence="1">
    <location>
        <begin position="979"/>
        <end position="988"/>
    </location>
</feature>
<gene>
    <name evidence="2" type="ORF">Cvel_5206</name>
</gene>
<feature type="compositionally biased region" description="Basic and acidic residues" evidence="1">
    <location>
        <begin position="1998"/>
        <end position="2015"/>
    </location>
</feature>
<feature type="compositionally biased region" description="Gly residues" evidence="1">
    <location>
        <begin position="224"/>
        <end position="234"/>
    </location>
</feature>
<feature type="region of interest" description="Disordered" evidence="1">
    <location>
        <begin position="1888"/>
        <end position="1940"/>
    </location>
</feature>